<gene>
    <name evidence="2" type="ORF">BFL37_14295</name>
</gene>
<dbReference type="InterPro" id="IPR019587">
    <property type="entry name" value="Polyketide_cyclase/dehydratase"/>
</dbReference>
<dbReference type="Pfam" id="PF10604">
    <property type="entry name" value="Polyketide_cyc2"/>
    <property type="match status" value="1"/>
</dbReference>
<keyword evidence="3" id="KW-1185">Reference proteome</keyword>
<evidence type="ECO:0000256" key="1">
    <source>
        <dbReference type="SAM" id="MobiDB-lite"/>
    </source>
</evidence>
<accession>A0A251YFZ5</accession>
<feature type="compositionally biased region" description="Low complexity" evidence="1">
    <location>
        <begin position="195"/>
        <end position="210"/>
    </location>
</feature>
<proteinExistence type="predicted"/>
<dbReference type="EMBL" id="MDJZ01000018">
    <property type="protein sequence ID" value="OUE23126.1"/>
    <property type="molecule type" value="Genomic_DNA"/>
</dbReference>
<dbReference type="Gene3D" id="3.30.530.20">
    <property type="match status" value="1"/>
</dbReference>
<dbReference type="OrthoDB" id="6199084at2"/>
<protein>
    <submittedName>
        <fullName evidence="2">Polyketide cyclase / dehydrase and lipid transport</fullName>
    </submittedName>
</protein>
<sequence length="210" mass="23799">MTRRQIHVETTIAADVDRVWAATQDPTQHVRWDVRFSSITPTDPDPTGAVRFAYVRRTPVHDVHGTGISIGDRRGRDGTRTSALRFSTDDRLSPIRAGRGYWRYVPLGDGRTRFVTGYDYDPGWGPLDLVVRPLLGWATAWSFDRLRIWLETGVEPERWTLLHVLAVWRRDRPRAGRCRRAPAGGRRDADHLRAAPESLAALPEPGTGTR</sequence>
<reference evidence="2 3" key="1">
    <citation type="submission" date="2016-08" db="EMBL/GenBank/DDBJ databases">
        <title>Genome sequence of Clavibacter michiganensis spp strain CFBP8019.</title>
        <authorList>
            <person name="Thapa S.P."/>
            <person name="Coaker G."/>
            <person name="Jacques M.-A."/>
        </authorList>
    </citation>
    <scope>NUCLEOTIDE SEQUENCE [LARGE SCALE GENOMIC DNA]</scope>
    <source>
        <strain evidence="2">CFBP8019</strain>
    </source>
</reference>
<organism evidence="2 3">
    <name type="scientific">Clavibacter michiganensis</name>
    <dbReference type="NCBI Taxonomy" id="28447"/>
    <lineage>
        <taxon>Bacteria</taxon>
        <taxon>Bacillati</taxon>
        <taxon>Actinomycetota</taxon>
        <taxon>Actinomycetes</taxon>
        <taxon>Micrococcales</taxon>
        <taxon>Microbacteriaceae</taxon>
        <taxon>Clavibacter</taxon>
    </lineage>
</organism>
<feature type="compositionally biased region" description="Basic and acidic residues" evidence="1">
    <location>
        <begin position="185"/>
        <end position="194"/>
    </location>
</feature>
<name>A0A251YFZ5_9MICO</name>
<dbReference type="RefSeq" id="WP_086515772.1">
    <property type="nucleotide sequence ID" value="NZ_MDJZ01000018.1"/>
</dbReference>
<comment type="caution">
    <text evidence="2">The sequence shown here is derived from an EMBL/GenBank/DDBJ whole genome shotgun (WGS) entry which is preliminary data.</text>
</comment>
<dbReference type="AlphaFoldDB" id="A0A251YFZ5"/>
<dbReference type="CDD" id="cd07812">
    <property type="entry name" value="SRPBCC"/>
    <property type="match status" value="1"/>
</dbReference>
<dbReference type="SUPFAM" id="SSF55961">
    <property type="entry name" value="Bet v1-like"/>
    <property type="match status" value="1"/>
</dbReference>
<feature type="region of interest" description="Disordered" evidence="1">
    <location>
        <begin position="177"/>
        <end position="210"/>
    </location>
</feature>
<evidence type="ECO:0000313" key="3">
    <source>
        <dbReference type="Proteomes" id="UP000195101"/>
    </source>
</evidence>
<dbReference type="Proteomes" id="UP000195101">
    <property type="component" value="Unassembled WGS sequence"/>
</dbReference>
<evidence type="ECO:0000313" key="2">
    <source>
        <dbReference type="EMBL" id="OUE23126.1"/>
    </source>
</evidence>
<dbReference type="InterPro" id="IPR023393">
    <property type="entry name" value="START-like_dom_sf"/>
</dbReference>